<dbReference type="InterPro" id="IPR001610">
    <property type="entry name" value="PAC"/>
</dbReference>
<dbReference type="CDD" id="cd00082">
    <property type="entry name" value="HisKA"/>
    <property type="match status" value="1"/>
</dbReference>
<name>A0A1G6XXG0_9PROT</name>
<gene>
    <name evidence="8" type="ORF">SAMN05421720_101660</name>
</gene>
<dbReference type="FunFam" id="3.30.565.10:FF:000006">
    <property type="entry name" value="Sensor histidine kinase WalK"/>
    <property type="match status" value="1"/>
</dbReference>
<evidence type="ECO:0000256" key="2">
    <source>
        <dbReference type="ARBA" id="ARBA00012438"/>
    </source>
</evidence>
<dbReference type="PANTHER" id="PTHR43304">
    <property type="entry name" value="PHYTOCHROME-LIKE PROTEIN CPH1"/>
    <property type="match status" value="1"/>
</dbReference>
<dbReference type="SUPFAM" id="SSF55785">
    <property type="entry name" value="PYP-like sensor domain (PAS domain)"/>
    <property type="match status" value="3"/>
</dbReference>
<reference evidence="8 9" key="1">
    <citation type="submission" date="2016-10" db="EMBL/GenBank/DDBJ databases">
        <authorList>
            <person name="de Groot N.N."/>
        </authorList>
    </citation>
    <scope>NUCLEOTIDE SEQUENCE [LARGE SCALE GENOMIC DNA]</scope>
    <source>
        <strain evidence="8 9">ATCC 700224</strain>
    </source>
</reference>
<sequence>MPVLALDGDISQLRMLVDAVPVPCAITTRAEGRFLARNRHVEALLGIPEDKKDSDLRATQLYADPGLRATFLEHIARDGGLRDAEFPVVCLDGTRIDCIGSFQAATWQGEDILVTCIIDVTRHKGTEQALRASEEKFREIAENTSDVIWHAAPDLSLTYIGGGAALIDWLGTPELLGRNALELCAPESIPALKSAWMDRIARECAGEQTGRACHEMRLLNARGERLWVELTVYPHRDSEGRLSGYFGVMRDISERKRAEDALRHSETLFRQMFDASPVSELLVDPASFVIVNANARAASFHGHEPAALAGLSLGDLIMPSGSDDCDPLALLREAAKEHGGPVELTHRRADGSLRRMSVHVGALDVSAPDGTPRRYLNLSLFDVTDRERYAVALEHRNADLRDFTAAVSHDLQEPLRLVTSFLGLLERRLGDRLGDDEREFIGFAVDGATRMRSMIHGLLDYARLDSRALEPQPVALEEAMALAMGTLRAVLSEADASLRVSDPLPTVMADRRQITSLFQNLIGNAVRYRRPDGDCIITVSWERHEDSVTVSVSDTGIGIDPNNHERVFGVFQRLRKTGDEADTGTGMGLAICRRIVERHGGRIWLESPGQNQGATFRFTLPLAVPAATTAAPNVV</sequence>
<evidence type="ECO:0000313" key="8">
    <source>
        <dbReference type="EMBL" id="SDD82363.1"/>
    </source>
</evidence>
<dbReference type="CDD" id="cd00130">
    <property type="entry name" value="PAS"/>
    <property type="match status" value="1"/>
</dbReference>
<dbReference type="InterPro" id="IPR003661">
    <property type="entry name" value="HisK_dim/P_dom"/>
</dbReference>
<dbReference type="InterPro" id="IPR035965">
    <property type="entry name" value="PAS-like_dom_sf"/>
</dbReference>
<dbReference type="EMBL" id="FNAP01000001">
    <property type="protein sequence ID" value="SDD82363.1"/>
    <property type="molecule type" value="Genomic_DNA"/>
</dbReference>
<dbReference type="Gene3D" id="3.30.450.20">
    <property type="entry name" value="PAS domain"/>
    <property type="match status" value="3"/>
</dbReference>
<dbReference type="Gene3D" id="3.30.565.10">
    <property type="entry name" value="Histidine kinase-like ATPase, C-terminal domain"/>
    <property type="match status" value="1"/>
</dbReference>
<keyword evidence="3" id="KW-0597">Phosphoprotein</keyword>
<evidence type="ECO:0000259" key="7">
    <source>
        <dbReference type="PROSITE" id="PS50113"/>
    </source>
</evidence>
<dbReference type="Pfam" id="PF00512">
    <property type="entry name" value="HisKA"/>
    <property type="match status" value="1"/>
</dbReference>
<dbReference type="SMART" id="SM00387">
    <property type="entry name" value="HATPase_c"/>
    <property type="match status" value="1"/>
</dbReference>
<dbReference type="InterPro" id="IPR036890">
    <property type="entry name" value="HATPase_C_sf"/>
</dbReference>
<dbReference type="Pfam" id="PF08448">
    <property type="entry name" value="PAS_4"/>
    <property type="match status" value="1"/>
</dbReference>
<evidence type="ECO:0000313" key="9">
    <source>
        <dbReference type="Proteomes" id="UP000199412"/>
    </source>
</evidence>
<evidence type="ECO:0000256" key="1">
    <source>
        <dbReference type="ARBA" id="ARBA00000085"/>
    </source>
</evidence>
<dbReference type="SUPFAM" id="SSF55874">
    <property type="entry name" value="ATPase domain of HSP90 chaperone/DNA topoisomerase II/histidine kinase"/>
    <property type="match status" value="1"/>
</dbReference>
<dbReference type="Pfam" id="PF02518">
    <property type="entry name" value="HATPase_c"/>
    <property type="match status" value="1"/>
</dbReference>
<dbReference type="NCBIfam" id="TIGR00229">
    <property type="entry name" value="sensory_box"/>
    <property type="match status" value="2"/>
</dbReference>
<keyword evidence="4" id="KW-0808">Transferase</keyword>
<dbReference type="Proteomes" id="UP000199412">
    <property type="component" value="Unassembled WGS sequence"/>
</dbReference>
<proteinExistence type="predicted"/>
<evidence type="ECO:0000256" key="5">
    <source>
        <dbReference type="ARBA" id="ARBA00022777"/>
    </source>
</evidence>
<keyword evidence="9" id="KW-1185">Reference proteome</keyword>
<evidence type="ECO:0000259" key="6">
    <source>
        <dbReference type="PROSITE" id="PS50109"/>
    </source>
</evidence>
<dbReference type="AlphaFoldDB" id="A0A1G6XXG0"/>
<evidence type="ECO:0000256" key="3">
    <source>
        <dbReference type="ARBA" id="ARBA00022553"/>
    </source>
</evidence>
<dbReference type="InterPro" id="IPR013656">
    <property type="entry name" value="PAS_4"/>
</dbReference>
<dbReference type="PANTHER" id="PTHR43304:SF1">
    <property type="entry name" value="PAC DOMAIN-CONTAINING PROTEIN"/>
    <property type="match status" value="1"/>
</dbReference>
<dbReference type="PROSITE" id="PS50109">
    <property type="entry name" value="HIS_KIN"/>
    <property type="match status" value="1"/>
</dbReference>
<dbReference type="InterPro" id="IPR036097">
    <property type="entry name" value="HisK_dim/P_sf"/>
</dbReference>
<dbReference type="InterPro" id="IPR005467">
    <property type="entry name" value="His_kinase_dom"/>
</dbReference>
<evidence type="ECO:0000256" key="4">
    <source>
        <dbReference type="ARBA" id="ARBA00022679"/>
    </source>
</evidence>
<feature type="domain" description="PAC" evidence="7">
    <location>
        <begin position="212"/>
        <end position="264"/>
    </location>
</feature>
<dbReference type="PROSITE" id="PS50113">
    <property type="entry name" value="PAC"/>
    <property type="match status" value="1"/>
</dbReference>
<dbReference type="SMART" id="SM00086">
    <property type="entry name" value="PAC"/>
    <property type="match status" value="2"/>
</dbReference>
<dbReference type="InterPro" id="IPR000700">
    <property type="entry name" value="PAS-assoc_C"/>
</dbReference>
<accession>A0A1G6XXG0</accession>
<dbReference type="STRING" id="69960.SAMN05421720_101660"/>
<dbReference type="GO" id="GO:0000155">
    <property type="term" value="F:phosphorelay sensor kinase activity"/>
    <property type="evidence" value="ECO:0007669"/>
    <property type="project" value="InterPro"/>
</dbReference>
<dbReference type="InterPro" id="IPR052162">
    <property type="entry name" value="Sensor_kinase/Photoreceptor"/>
</dbReference>
<feature type="domain" description="Histidine kinase" evidence="6">
    <location>
        <begin position="406"/>
        <end position="624"/>
    </location>
</feature>
<dbReference type="EC" id="2.7.13.3" evidence="2"/>
<dbReference type="Pfam" id="PF13188">
    <property type="entry name" value="PAS_8"/>
    <property type="match status" value="2"/>
</dbReference>
<dbReference type="Gene3D" id="1.10.287.130">
    <property type="match status" value="1"/>
</dbReference>
<dbReference type="RefSeq" id="WP_092781938.1">
    <property type="nucleotide sequence ID" value="NZ_FNAP01000001.1"/>
</dbReference>
<dbReference type="OrthoDB" id="7313492at2"/>
<dbReference type="InterPro" id="IPR004358">
    <property type="entry name" value="Sig_transdc_His_kin-like_C"/>
</dbReference>
<protein>
    <recommendedName>
        <fullName evidence="2">histidine kinase</fullName>
        <ecNumber evidence="2">2.7.13.3</ecNumber>
    </recommendedName>
</protein>
<dbReference type="SMART" id="SM00091">
    <property type="entry name" value="PAS"/>
    <property type="match status" value="3"/>
</dbReference>
<dbReference type="SMART" id="SM00388">
    <property type="entry name" value="HisKA"/>
    <property type="match status" value="1"/>
</dbReference>
<dbReference type="PRINTS" id="PR00344">
    <property type="entry name" value="BCTRLSENSOR"/>
</dbReference>
<organism evidence="8 9">
    <name type="scientific">Rhodospira trueperi</name>
    <dbReference type="NCBI Taxonomy" id="69960"/>
    <lineage>
        <taxon>Bacteria</taxon>
        <taxon>Pseudomonadati</taxon>
        <taxon>Pseudomonadota</taxon>
        <taxon>Alphaproteobacteria</taxon>
        <taxon>Rhodospirillales</taxon>
        <taxon>Rhodospirillaceae</taxon>
        <taxon>Rhodospira</taxon>
    </lineage>
</organism>
<dbReference type="InterPro" id="IPR003594">
    <property type="entry name" value="HATPase_dom"/>
</dbReference>
<dbReference type="InterPro" id="IPR000014">
    <property type="entry name" value="PAS"/>
</dbReference>
<comment type="catalytic activity">
    <reaction evidence="1">
        <text>ATP + protein L-histidine = ADP + protein N-phospho-L-histidine.</text>
        <dbReference type="EC" id="2.7.13.3"/>
    </reaction>
</comment>
<keyword evidence="5" id="KW-0418">Kinase</keyword>
<dbReference type="SUPFAM" id="SSF47384">
    <property type="entry name" value="Homodimeric domain of signal transducing histidine kinase"/>
    <property type="match status" value="1"/>
</dbReference>